<dbReference type="InterPro" id="IPR036759">
    <property type="entry name" value="TPK_catalytic_sf"/>
</dbReference>
<evidence type="ECO:0000256" key="5">
    <source>
        <dbReference type="NCBIfam" id="TIGR01378"/>
    </source>
</evidence>
<dbReference type="NCBIfam" id="TIGR01378">
    <property type="entry name" value="thi_PPkinase"/>
    <property type="match status" value="1"/>
</dbReference>
<evidence type="ECO:0000256" key="3">
    <source>
        <dbReference type="ARBA" id="ARBA00022777"/>
    </source>
</evidence>
<keyword evidence="3 7" id="KW-0418">Kinase</keyword>
<organism evidence="7 8">
    <name type="scientific">Falsochrobactrum shanghaiense</name>
    <dbReference type="NCBI Taxonomy" id="2201899"/>
    <lineage>
        <taxon>Bacteria</taxon>
        <taxon>Pseudomonadati</taxon>
        <taxon>Pseudomonadota</taxon>
        <taxon>Alphaproteobacteria</taxon>
        <taxon>Hyphomicrobiales</taxon>
        <taxon>Brucellaceae</taxon>
        <taxon>Falsochrobactrum</taxon>
    </lineage>
</organism>
<dbReference type="AlphaFoldDB" id="A0A316J654"/>
<dbReference type="Proteomes" id="UP000245865">
    <property type="component" value="Unassembled WGS sequence"/>
</dbReference>
<evidence type="ECO:0000313" key="7">
    <source>
        <dbReference type="EMBL" id="PWL16836.1"/>
    </source>
</evidence>
<dbReference type="GO" id="GO:0004788">
    <property type="term" value="F:thiamine diphosphokinase activity"/>
    <property type="evidence" value="ECO:0007669"/>
    <property type="project" value="UniProtKB-UniRule"/>
</dbReference>
<keyword evidence="4" id="KW-0067">ATP-binding</keyword>
<protein>
    <recommendedName>
        <fullName evidence="5">Thiamine diphosphokinase</fullName>
        <ecNumber evidence="5">2.7.6.2</ecNumber>
    </recommendedName>
</protein>
<evidence type="ECO:0000256" key="4">
    <source>
        <dbReference type="ARBA" id="ARBA00022840"/>
    </source>
</evidence>
<keyword evidence="2" id="KW-0547">Nucleotide-binding</keyword>
<dbReference type="CDD" id="cd07995">
    <property type="entry name" value="TPK"/>
    <property type="match status" value="1"/>
</dbReference>
<evidence type="ECO:0000256" key="1">
    <source>
        <dbReference type="ARBA" id="ARBA00022679"/>
    </source>
</evidence>
<dbReference type="EMBL" id="QGDB01000006">
    <property type="protein sequence ID" value="PWL16836.1"/>
    <property type="molecule type" value="Genomic_DNA"/>
</dbReference>
<dbReference type="InterPro" id="IPR007373">
    <property type="entry name" value="Thiamin_PyroPKinase_B1-bd"/>
</dbReference>
<dbReference type="RefSeq" id="WP_109707640.1">
    <property type="nucleotide sequence ID" value="NZ_QGDB01000006.1"/>
</dbReference>
<dbReference type="GO" id="GO:0030975">
    <property type="term" value="F:thiamine binding"/>
    <property type="evidence" value="ECO:0007669"/>
    <property type="project" value="InterPro"/>
</dbReference>
<dbReference type="SMART" id="SM00983">
    <property type="entry name" value="TPK_B1_binding"/>
    <property type="match status" value="1"/>
</dbReference>
<feature type="domain" description="Thiamin pyrophosphokinase thiamin-binding" evidence="6">
    <location>
        <begin position="140"/>
        <end position="203"/>
    </location>
</feature>
<dbReference type="GO" id="GO:0009229">
    <property type="term" value="P:thiamine diphosphate biosynthetic process"/>
    <property type="evidence" value="ECO:0007669"/>
    <property type="project" value="InterPro"/>
</dbReference>
<evidence type="ECO:0000256" key="2">
    <source>
        <dbReference type="ARBA" id="ARBA00022741"/>
    </source>
</evidence>
<dbReference type="EC" id="2.7.6.2" evidence="5"/>
<dbReference type="GO" id="GO:0005524">
    <property type="term" value="F:ATP binding"/>
    <property type="evidence" value="ECO:0007669"/>
    <property type="project" value="UniProtKB-KW"/>
</dbReference>
<keyword evidence="1" id="KW-0808">Transferase</keyword>
<proteinExistence type="predicted"/>
<keyword evidence="8" id="KW-1185">Reference proteome</keyword>
<dbReference type="Pfam" id="PF04263">
    <property type="entry name" value="TPK_catalytic"/>
    <property type="match status" value="1"/>
</dbReference>
<dbReference type="PANTHER" id="PTHR41299:SF1">
    <property type="entry name" value="THIAMINE PYROPHOSPHOKINASE"/>
    <property type="match status" value="1"/>
</dbReference>
<comment type="caution">
    <text evidence="7">The sequence shown here is derived from an EMBL/GenBank/DDBJ whole genome shotgun (WGS) entry which is preliminary data.</text>
</comment>
<accession>A0A316J654</accession>
<dbReference type="InterPro" id="IPR006282">
    <property type="entry name" value="Thi_PPkinase"/>
</dbReference>
<dbReference type="GO" id="GO:0006772">
    <property type="term" value="P:thiamine metabolic process"/>
    <property type="evidence" value="ECO:0007669"/>
    <property type="project" value="UniProtKB-UniRule"/>
</dbReference>
<dbReference type="InterPro" id="IPR007371">
    <property type="entry name" value="TPK_catalytic"/>
</dbReference>
<dbReference type="GO" id="GO:0016301">
    <property type="term" value="F:kinase activity"/>
    <property type="evidence" value="ECO:0007669"/>
    <property type="project" value="UniProtKB-KW"/>
</dbReference>
<dbReference type="SUPFAM" id="SSF63999">
    <property type="entry name" value="Thiamin pyrophosphokinase, catalytic domain"/>
    <property type="match status" value="1"/>
</dbReference>
<evidence type="ECO:0000313" key="8">
    <source>
        <dbReference type="Proteomes" id="UP000245865"/>
    </source>
</evidence>
<reference evidence="7 8" key="1">
    <citation type="submission" date="2018-05" db="EMBL/GenBank/DDBJ databases">
        <title>Comparative genomic sequence analysis between strain HN4 and CCM 8460T (Falsochrobactrum ovis) will provide more evidence to prove that HN4 is a new species of Falsochrobactrum.</title>
        <authorList>
            <person name="Lyu W."/>
            <person name="Sun L."/>
            <person name="Yao L."/>
        </authorList>
    </citation>
    <scope>NUCLEOTIDE SEQUENCE [LARGE SCALE GENOMIC DNA]</scope>
    <source>
        <strain evidence="7 8">HN4</strain>
    </source>
</reference>
<gene>
    <name evidence="7" type="ORF">DKP76_15160</name>
</gene>
<sequence>MSTFVILLGGDLVVTDRLKRQISDARVFAADSGMRHAQMLGVEPELWLGDFDSTSEDLHRQYAHIPKKTFPRAKDKTDGELALDEAFERGATKVVLCGAFGGSRVDHTLLHLTMASAQAARGRNIMLTSGTEEAWPLVAGSHQFDFGQETIFSVVNFSTVEGLSITNAQWPLDNVTLPFGSSWTVSNIAYGTLGVTMRSGLAILVANFELAASAEGR</sequence>
<dbReference type="PANTHER" id="PTHR41299">
    <property type="entry name" value="THIAMINE PYROPHOSPHOKINASE"/>
    <property type="match status" value="1"/>
</dbReference>
<dbReference type="Gene3D" id="3.40.50.10240">
    <property type="entry name" value="Thiamin pyrophosphokinase, catalytic domain"/>
    <property type="match status" value="1"/>
</dbReference>
<name>A0A316J654_9HYPH</name>
<dbReference type="Pfam" id="PF04265">
    <property type="entry name" value="TPK_B1_binding"/>
    <property type="match status" value="1"/>
</dbReference>
<dbReference type="OrthoDB" id="9804377at2"/>
<evidence type="ECO:0000259" key="6">
    <source>
        <dbReference type="SMART" id="SM00983"/>
    </source>
</evidence>
<dbReference type="InterPro" id="IPR053149">
    <property type="entry name" value="TPK"/>
</dbReference>